<evidence type="ECO:0000313" key="1">
    <source>
        <dbReference type="EMBL" id="CAB5226048.1"/>
    </source>
</evidence>
<protein>
    <submittedName>
        <fullName evidence="1">Uncharacterized protein</fullName>
    </submittedName>
</protein>
<reference evidence="1" key="1">
    <citation type="submission" date="2020-05" db="EMBL/GenBank/DDBJ databases">
        <authorList>
            <person name="Chiriac C."/>
            <person name="Salcher M."/>
            <person name="Ghai R."/>
            <person name="Kavagutti S V."/>
        </authorList>
    </citation>
    <scope>NUCLEOTIDE SEQUENCE</scope>
</reference>
<accession>A0A6J7X622</accession>
<proteinExistence type="predicted"/>
<organism evidence="1">
    <name type="scientific">uncultured Caudovirales phage</name>
    <dbReference type="NCBI Taxonomy" id="2100421"/>
    <lineage>
        <taxon>Viruses</taxon>
        <taxon>Duplodnaviria</taxon>
        <taxon>Heunggongvirae</taxon>
        <taxon>Uroviricota</taxon>
        <taxon>Caudoviricetes</taxon>
        <taxon>Peduoviridae</taxon>
        <taxon>Maltschvirus</taxon>
        <taxon>Maltschvirus maltsch</taxon>
    </lineage>
</organism>
<dbReference type="EMBL" id="LR798356">
    <property type="protein sequence ID" value="CAB5226048.1"/>
    <property type="molecule type" value="Genomic_DNA"/>
</dbReference>
<gene>
    <name evidence="1" type="ORF">UFOVP755_36</name>
</gene>
<name>A0A6J7X622_9CAUD</name>
<sequence length="171" mass="19663">MTDFSITRDQDEIWFGVLQQKFGHISENLINDIKMALQAKQKFGAIAKSQKQALFIQLSLEKLRADYMQCVNARKEGDNDDKELSTSMFTTTTFMMAQVCDMYVGTNILPRAELPFDYVGIADMFIDNLCEDYDRLVVELNNHTMSEFGAPLDEIKQTINMVKEILKQKPQ</sequence>